<proteinExistence type="predicted"/>
<feature type="non-terminal residue" evidence="2">
    <location>
        <position position="171"/>
    </location>
</feature>
<evidence type="ECO:0000256" key="1">
    <source>
        <dbReference type="SAM" id="MobiDB-lite"/>
    </source>
</evidence>
<comment type="caution">
    <text evidence="2">The sequence shown here is derived from an EMBL/GenBank/DDBJ whole genome shotgun (WGS) entry which is preliminary data.</text>
</comment>
<protein>
    <submittedName>
        <fullName evidence="2">Uncharacterized protein</fullName>
    </submittedName>
</protein>
<keyword evidence="3" id="KW-1185">Reference proteome</keyword>
<sequence>APSRRPSCHPASLLRSPEARRGPLEAERNERPPAVRSFAARGGLGGRSWALPPRPHGRPIPAGNDALGGDPHPGAGKLLRVRVRRPAAAPGQVFELREWEPVPSKLPGELRSASYGSPDGRRAVDVTSAVASWIQRGEPWRVSNDDFWKENMHHKNKVLALRAVLSDPRLP</sequence>
<feature type="region of interest" description="Disordered" evidence="1">
    <location>
        <begin position="1"/>
        <end position="76"/>
    </location>
</feature>
<dbReference type="EMBL" id="CAUYUJ010016620">
    <property type="protein sequence ID" value="CAK0867227.1"/>
    <property type="molecule type" value="Genomic_DNA"/>
</dbReference>
<accession>A0ABN9V350</accession>
<evidence type="ECO:0000313" key="2">
    <source>
        <dbReference type="EMBL" id="CAK0867227.1"/>
    </source>
</evidence>
<dbReference type="Proteomes" id="UP001189429">
    <property type="component" value="Unassembled WGS sequence"/>
</dbReference>
<evidence type="ECO:0000313" key="3">
    <source>
        <dbReference type="Proteomes" id="UP001189429"/>
    </source>
</evidence>
<feature type="compositionally biased region" description="Basic and acidic residues" evidence="1">
    <location>
        <begin position="17"/>
        <end position="33"/>
    </location>
</feature>
<gene>
    <name evidence="2" type="ORF">PCOR1329_LOCUS54220</name>
</gene>
<organism evidence="2 3">
    <name type="scientific">Prorocentrum cordatum</name>
    <dbReference type="NCBI Taxonomy" id="2364126"/>
    <lineage>
        <taxon>Eukaryota</taxon>
        <taxon>Sar</taxon>
        <taxon>Alveolata</taxon>
        <taxon>Dinophyceae</taxon>
        <taxon>Prorocentrales</taxon>
        <taxon>Prorocentraceae</taxon>
        <taxon>Prorocentrum</taxon>
    </lineage>
</organism>
<name>A0ABN9V350_9DINO</name>
<feature type="non-terminal residue" evidence="2">
    <location>
        <position position="1"/>
    </location>
</feature>
<reference evidence="2" key="1">
    <citation type="submission" date="2023-10" db="EMBL/GenBank/DDBJ databases">
        <authorList>
            <person name="Chen Y."/>
            <person name="Shah S."/>
            <person name="Dougan E. K."/>
            <person name="Thang M."/>
            <person name="Chan C."/>
        </authorList>
    </citation>
    <scope>NUCLEOTIDE SEQUENCE [LARGE SCALE GENOMIC DNA]</scope>
</reference>